<evidence type="ECO:0000259" key="4">
    <source>
        <dbReference type="PROSITE" id="PS50132"/>
    </source>
</evidence>
<dbReference type="PRINTS" id="PR01301">
    <property type="entry name" value="RGSPROTEIN"/>
</dbReference>
<dbReference type="PROSITE" id="PS50132">
    <property type="entry name" value="RGS"/>
    <property type="match status" value="1"/>
</dbReference>
<keyword evidence="3" id="KW-0812">Transmembrane</keyword>
<dbReference type="SUPFAM" id="SSF48097">
    <property type="entry name" value="Regulator of G-protein signaling, RGS"/>
    <property type="match status" value="1"/>
</dbReference>
<dbReference type="InterPro" id="IPR044926">
    <property type="entry name" value="RGS_subdomain_2"/>
</dbReference>
<keyword evidence="3" id="KW-1133">Transmembrane helix</keyword>
<feature type="transmembrane region" description="Helical" evidence="3">
    <location>
        <begin position="252"/>
        <end position="272"/>
    </location>
</feature>
<organism evidence="5 6">
    <name type="scientific">Adineta ricciae</name>
    <name type="common">Rotifer</name>
    <dbReference type="NCBI Taxonomy" id="249248"/>
    <lineage>
        <taxon>Eukaryota</taxon>
        <taxon>Metazoa</taxon>
        <taxon>Spiralia</taxon>
        <taxon>Gnathifera</taxon>
        <taxon>Rotifera</taxon>
        <taxon>Eurotatoria</taxon>
        <taxon>Bdelloidea</taxon>
        <taxon>Adinetida</taxon>
        <taxon>Adinetidae</taxon>
        <taxon>Adineta</taxon>
    </lineage>
</organism>
<dbReference type="Gene3D" id="1.10.167.10">
    <property type="entry name" value="Regulator of G-protein Signalling 4, domain 2"/>
    <property type="match status" value="1"/>
</dbReference>
<dbReference type="SMART" id="SM00315">
    <property type="entry name" value="RGS"/>
    <property type="match status" value="1"/>
</dbReference>
<dbReference type="InterPro" id="IPR036305">
    <property type="entry name" value="RGS_sf"/>
</dbReference>
<dbReference type="Gene3D" id="3.10.20.90">
    <property type="entry name" value="Phosphatidylinositol 3-kinase Catalytic Subunit, Chain A, domain 1"/>
    <property type="match status" value="2"/>
</dbReference>
<name>A0A814PAW8_ADIRI</name>
<dbReference type="GO" id="GO:0005096">
    <property type="term" value="F:GTPase activator activity"/>
    <property type="evidence" value="ECO:0007669"/>
    <property type="project" value="UniProtKB-KW"/>
</dbReference>
<dbReference type="InterPro" id="IPR024066">
    <property type="entry name" value="RGS_subdom1/3"/>
</dbReference>
<keyword evidence="3" id="KW-0472">Membrane</keyword>
<sequence length="603" mass="68662">MKSSEVLARRLTPKLIKTKSLAVTDEEASDLSVTRLSISNSLTSVHKQCEDEDAEATNKLLDIGRVASWAVGFEKLLNDEMGLYVFTEFLKKEFSQENIQFWTECEKLKKFTDLDEVRSKANMIWSTYLHDTDDGSCRINIDSRTRQECYQSLLHKPNAHIFEKAQSQIFQLMKLDSYTRFLKSNMYKECIMSEMEGKSIPYTKPSPPPPTNNEDRSKCNDSLGKIKDEEKKDKKRSPLIPWTKAFIKWKRLSGWSIFSLIVFIISICLAAPETMSTSAIKRDTSSSSSSIPQTANASTNTSFYDNCNKSASVELTPTLNFNKIPSTASSMSLQSPTKPPLTPIGYVNKITKINQQDSSLANLINRDLMDKKLLNDYSSIDTSRFCRFIFPDSTSAVVLTAHESQSIQQAIDRLFAKRGITWYRTELYTADQQHIDLQDPLSSLSGKEIHVESRILLRLDFPNKTICVRCDPKRTLLKVLQPIFEKLRYSMRQYVFYANDSLVPLNVNELVGCYDNQRIFAVEKTASLIDLSPRQKNRTTSDIFDMISENDEDINFDEYGILKVVTQTKATIVVSTDDCVHLSTPEVSPSSHEYTKTFVGPKR</sequence>
<evidence type="ECO:0000256" key="1">
    <source>
        <dbReference type="ARBA" id="ARBA00022468"/>
    </source>
</evidence>
<feature type="region of interest" description="Disordered" evidence="2">
    <location>
        <begin position="198"/>
        <end position="234"/>
    </location>
</feature>
<evidence type="ECO:0000313" key="6">
    <source>
        <dbReference type="Proteomes" id="UP000663852"/>
    </source>
</evidence>
<dbReference type="EMBL" id="CAJNOJ010000098">
    <property type="protein sequence ID" value="CAF1103760.1"/>
    <property type="molecule type" value="Genomic_DNA"/>
</dbReference>
<dbReference type="GO" id="GO:0008277">
    <property type="term" value="P:regulation of G protein-coupled receptor signaling pathway"/>
    <property type="evidence" value="ECO:0007669"/>
    <property type="project" value="TreeGrafter"/>
</dbReference>
<accession>A0A814PAW8</accession>
<dbReference type="OrthoDB" id="10266999at2759"/>
<evidence type="ECO:0000313" key="5">
    <source>
        <dbReference type="EMBL" id="CAF1103760.1"/>
    </source>
</evidence>
<dbReference type="InterPro" id="IPR046995">
    <property type="entry name" value="RGS10/12/14-like"/>
</dbReference>
<reference evidence="5" key="1">
    <citation type="submission" date="2021-02" db="EMBL/GenBank/DDBJ databases">
        <authorList>
            <person name="Nowell W R."/>
        </authorList>
    </citation>
    <scope>NUCLEOTIDE SEQUENCE</scope>
</reference>
<comment type="caution">
    <text evidence="5">The sequence shown here is derived from an EMBL/GenBank/DDBJ whole genome shotgun (WGS) entry which is preliminary data.</text>
</comment>
<dbReference type="Proteomes" id="UP000663852">
    <property type="component" value="Unassembled WGS sequence"/>
</dbReference>
<evidence type="ECO:0000256" key="3">
    <source>
        <dbReference type="SAM" id="Phobius"/>
    </source>
</evidence>
<dbReference type="GO" id="GO:0007165">
    <property type="term" value="P:signal transduction"/>
    <property type="evidence" value="ECO:0007669"/>
    <property type="project" value="InterPro"/>
</dbReference>
<feature type="compositionally biased region" description="Basic and acidic residues" evidence="2">
    <location>
        <begin position="213"/>
        <end position="232"/>
    </location>
</feature>
<dbReference type="InterPro" id="IPR029071">
    <property type="entry name" value="Ubiquitin-like_domsf"/>
</dbReference>
<gene>
    <name evidence="5" type="ORF">EDS130_LOCUS20126</name>
</gene>
<proteinExistence type="predicted"/>
<feature type="domain" description="RGS" evidence="4">
    <location>
        <begin position="72"/>
        <end position="191"/>
    </location>
</feature>
<dbReference type="Gene3D" id="1.10.196.10">
    <property type="match status" value="1"/>
</dbReference>
<dbReference type="PANTHER" id="PTHR45945:SF3">
    <property type="entry name" value="REGULATOR OF G-PROTEIN SIGNALING LOCO"/>
    <property type="match status" value="1"/>
</dbReference>
<dbReference type="PANTHER" id="PTHR45945">
    <property type="entry name" value="REGULATOR OF G-PROTEIN SIGNALING LOCO"/>
    <property type="match status" value="1"/>
</dbReference>
<dbReference type="AlphaFoldDB" id="A0A814PAW8"/>
<dbReference type="Pfam" id="PF00615">
    <property type="entry name" value="RGS"/>
    <property type="match status" value="1"/>
</dbReference>
<dbReference type="GO" id="GO:0005886">
    <property type="term" value="C:plasma membrane"/>
    <property type="evidence" value="ECO:0007669"/>
    <property type="project" value="TreeGrafter"/>
</dbReference>
<dbReference type="InterPro" id="IPR016137">
    <property type="entry name" value="RGS"/>
</dbReference>
<dbReference type="SMART" id="SM00455">
    <property type="entry name" value="RBD"/>
    <property type="match status" value="1"/>
</dbReference>
<dbReference type="SUPFAM" id="SSF54236">
    <property type="entry name" value="Ubiquitin-like"/>
    <property type="match status" value="1"/>
</dbReference>
<dbReference type="Pfam" id="PF02196">
    <property type="entry name" value="RBD"/>
    <property type="match status" value="1"/>
</dbReference>
<keyword evidence="1" id="KW-0343">GTPase activation</keyword>
<evidence type="ECO:0000256" key="2">
    <source>
        <dbReference type="SAM" id="MobiDB-lite"/>
    </source>
</evidence>
<dbReference type="InterPro" id="IPR003116">
    <property type="entry name" value="RBD_dom"/>
</dbReference>
<dbReference type="GO" id="GO:0005737">
    <property type="term" value="C:cytoplasm"/>
    <property type="evidence" value="ECO:0007669"/>
    <property type="project" value="TreeGrafter"/>
</dbReference>
<dbReference type="GO" id="GO:0005634">
    <property type="term" value="C:nucleus"/>
    <property type="evidence" value="ECO:0007669"/>
    <property type="project" value="TreeGrafter"/>
</dbReference>
<dbReference type="FunFam" id="1.10.167.10:FF:000001">
    <property type="entry name" value="Putative regulator of g-protein signaling 12"/>
    <property type="match status" value="1"/>
</dbReference>
<protein>
    <recommendedName>
        <fullName evidence="4">RGS domain-containing protein</fullName>
    </recommendedName>
</protein>